<dbReference type="AlphaFoldDB" id="A0A3L6DX19"/>
<proteinExistence type="predicted"/>
<sequence>MKPTTIHSVPSKVVCFLHGYPFFSRCRLDGCCPQQES</sequence>
<evidence type="ECO:0000313" key="1">
    <source>
        <dbReference type="EMBL" id="PWZ13170.1"/>
    </source>
</evidence>
<comment type="caution">
    <text evidence="1">The sequence shown here is derived from an EMBL/GenBank/DDBJ whole genome shotgun (WGS) entry which is preliminary data.</text>
</comment>
<protein>
    <submittedName>
        <fullName evidence="1">Uncharacterized protein</fullName>
    </submittedName>
</protein>
<reference evidence="1" key="1">
    <citation type="journal article" date="2018" name="Nat. Genet.">
        <title>Extensive intraspecific gene order and gene structural variations between Mo17 and other maize genomes.</title>
        <authorList>
            <person name="Sun S."/>
            <person name="Zhou Y."/>
            <person name="Chen J."/>
            <person name="Shi J."/>
            <person name="Zhao H."/>
            <person name="Zhao H."/>
            <person name="Song W."/>
            <person name="Zhang M."/>
            <person name="Cui Y."/>
            <person name="Dong X."/>
            <person name="Liu H."/>
            <person name="Ma X."/>
            <person name="Jiao Y."/>
            <person name="Wang B."/>
            <person name="Wei X."/>
            <person name="Stein J.C."/>
            <person name="Glaubitz J.C."/>
            <person name="Lu F."/>
            <person name="Yu G."/>
            <person name="Liang C."/>
            <person name="Fengler K."/>
            <person name="Li B."/>
            <person name="Rafalski A."/>
            <person name="Schnable P.S."/>
            <person name="Ware D.H."/>
            <person name="Buckler E.S."/>
            <person name="Lai J."/>
        </authorList>
    </citation>
    <scope>NUCLEOTIDE SEQUENCE [LARGE SCALE GENOMIC DNA]</scope>
    <source>
        <tissue evidence="1">Seedling</tissue>
    </source>
</reference>
<accession>A0A3L6DX19</accession>
<dbReference type="EMBL" id="NCVQ01000008">
    <property type="protein sequence ID" value="PWZ13170.1"/>
    <property type="molecule type" value="Genomic_DNA"/>
</dbReference>
<name>A0A3L6DX19_MAIZE</name>
<gene>
    <name evidence="1" type="ORF">Zm00014a_042188</name>
</gene>
<dbReference type="Proteomes" id="UP000251960">
    <property type="component" value="Chromosome 7"/>
</dbReference>
<organism evidence="1">
    <name type="scientific">Zea mays</name>
    <name type="common">Maize</name>
    <dbReference type="NCBI Taxonomy" id="4577"/>
    <lineage>
        <taxon>Eukaryota</taxon>
        <taxon>Viridiplantae</taxon>
        <taxon>Streptophyta</taxon>
        <taxon>Embryophyta</taxon>
        <taxon>Tracheophyta</taxon>
        <taxon>Spermatophyta</taxon>
        <taxon>Magnoliopsida</taxon>
        <taxon>Liliopsida</taxon>
        <taxon>Poales</taxon>
        <taxon>Poaceae</taxon>
        <taxon>PACMAD clade</taxon>
        <taxon>Panicoideae</taxon>
        <taxon>Andropogonodae</taxon>
        <taxon>Andropogoneae</taxon>
        <taxon>Tripsacinae</taxon>
        <taxon>Zea</taxon>
    </lineage>
</organism>